<dbReference type="EnsemblPlants" id="TuG1812G0200001296.01.T01">
    <property type="protein sequence ID" value="TuG1812G0200001296.01.T01"/>
    <property type="gene ID" value="TuG1812G0200001296.01"/>
</dbReference>
<dbReference type="PANTHER" id="PTHR31264:SF10">
    <property type="entry name" value="GENOME ASSEMBLY, CHROMOSOME: II"/>
    <property type="match status" value="1"/>
</dbReference>
<protein>
    <recommendedName>
        <fullName evidence="4">F-box associated domain-containing protein</fullName>
    </recommendedName>
</protein>
<evidence type="ECO:0008006" key="4">
    <source>
        <dbReference type="Google" id="ProtNLM"/>
    </source>
</evidence>
<reference evidence="3" key="1">
    <citation type="journal article" date="2013" name="Nature">
        <title>Draft genome of the wheat A-genome progenitor Triticum urartu.</title>
        <authorList>
            <person name="Ling H.Q."/>
            <person name="Zhao S."/>
            <person name="Liu D."/>
            <person name="Wang J."/>
            <person name="Sun H."/>
            <person name="Zhang C."/>
            <person name="Fan H."/>
            <person name="Li D."/>
            <person name="Dong L."/>
            <person name="Tao Y."/>
            <person name="Gao C."/>
            <person name="Wu H."/>
            <person name="Li Y."/>
            <person name="Cui Y."/>
            <person name="Guo X."/>
            <person name="Zheng S."/>
            <person name="Wang B."/>
            <person name="Yu K."/>
            <person name="Liang Q."/>
            <person name="Yang W."/>
            <person name="Lou X."/>
            <person name="Chen J."/>
            <person name="Feng M."/>
            <person name="Jian J."/>
            <person name="Zhang X."/>
            <person name="Luo G."/>
            <person name="Jiang Y."/>
            <person name="Liu J."/>
            <person name="Wang Z."/>
            <person name="Sha Y."/>
            <person name="Zhang B."/>
            <person name="Wu H."/>
            <person name="Tang D."/>
            <person name="Shen Q."/>
            <person name="Xue P."/>
            <person name="Zou S."/>
            <person name="Wang X."/>
            <person name="Liu X."/>
            <person name="Wang F."/>
            <person name="Yang Y."/>
            <person name="An X."/>
            <person name="Dong Z."/>
            <person name="Zhang K."/>
            <person name="Zhang X."/>
            <person name="Luo M.C."/>
            <person name="Dvorak J."/>
            <person name="Tong Y."/>
            <person name="Wang J."/>
            <person name="Yang H."/>
            <person name="Li Z."/>
            <person name="Wang D."/>
            <person name="Zhang A."/>
            <person name="Wang J."/>
        </authorList>
    </citation>
    <scope>NUCLEOTIDE SEQUENCE</scope>
    <source>
        <strain evidence="3">cv. G1812</strain>
    </source>
</reference>
<reference evidence="2" key="3">
    <citation type="submission" date="2022-06" db="UniProtKB">
        <authorList>
            <consortium name="EnsemblPlants"/>
        </authorList>
    </citation>
    <scope>IDENTIFICATION</scope>
</reference>
<organism evidence="2 3">
    <name type="scientific">Triticum urartu</name>
    <name type="common">Red wild einkorn</name>
    <name type="synonym">Crithodium urartu</name>
    <dbReference type="NCBI Taxonomy" id="4572"/>
    <lineage>
        <taxon>Eukaryota</taxon>
        <taxon>Viridiplantae</taxon>
        <taxon>Streptophyta</taxon>
        <taxon>Embryophyta</taxon>
        <taxon>Tracheophyta</taxon>
        <taxon>Spermatophyta</taxon>
        <taxon>Magnoliopsida</taxon>
        <taxon>Liliopsida</taxon>
        <taxon>Poales</taxon>
        <taxon>Poaceae</taxon>
        <taxon>BOP clade</taxon>
        <taxon>Pooideae</taxon>
        <taxon>Triticodae</taxon>
        <taxon>Triticeae</taxon>
        <taxon>Triticinae</taxon>
        <taxon>Triticum</taxon>
    </lineage>
</organism>
<keyword evidence="3" id="KW-1185">Reference proteome</keyword>
<name>A0A8R7TDN3_TRIUA</name>
<proteinExistence type="predicted"/>
<feature type="signal peptide" evidence="1">
    <location>
        <begin position="1"/>
        <end position="26"/>
    </location>
</feature>
<dbReference type="AlphaFoldDB" id="A0A8R7TDN3"/>
<reference evidence="2" key="2">
    <citation type="submission" date="2018-03" db="EMBL/GenBank/DDBJ databases">
        <title>The Triticum urartu genome reveals the dynamic nature of wheat genome evolution.</title>
        <authorList>
            <person name="Ling H."/>
            <person name="Ma B."/>
            <person name="Shi X."/>
            <person name="Liu H."/>
            <person name="Dong L."/>
            <person name="Sun H."/>
            <person name="Cao Y."/>
            <person name="Gao Q."/>
            <person name="Zheng S."/>
            <person name="Li Y."/>
            <person name="Yu Y."/>
            <person name="Du H."/>
            <person name="Qi M."/>
            <person name="Li Y."/>
            <person name="Yu H."/>
            <person name="Cui Y."/>
            <person name="Wang N."/>
            <person name="Chen C."/>
            <person name="Wu H."/>
            <person name="Zhao Y."/>
            <person name="Zhang J."/>
            <person name="Li Y."/>
            <person name="Zhou W."/>
            <person name="Zhang B."/>
            <person name="Hu W."/>
            <person name="Eijk M."/>
            <person name="Tang J."/>
            <person name="Witsenboer H."/>
            <person name="Zhao S."/>
            <person name="Li Z."/>
            <person name="Zhang A."/>
            <person name="Wang D."/>
            <person name="Liang C."/>
        </authorList>
    </citation>
    <scope>NUCLEOTIDE SEQUENCE [LARGE SCALE GENOMIC DNA]</scope>
    <source>
        <strain evidence="2">cv. G1812</strain>
    </source>
</reference>
<dbReference type="PANTHER" id="PTHR31264">
    <property type="entry name" value="OS07G0554500 PROTEIN-RELATED"/>
    <property type="match status" value="1"/>
</dbReference>
<accession>A0A8R7TDN3</accession>
<dbReference type="Gramene" id="TuG1812G0200001296.01.T01">
    <property type="protein sequence ID" value="TuG1812G0200001296.01.T01"/>
    <property type="gene ID" value="TuG1812G0200001296.01"/>
</dbReference>
<evidence type="ECO:0000313" key="3">
    <source>
        <dbReference type="Proteomes" id="UP000015106"/>
    </source>
</evidence>
<feature type="chain" id="PRO_5035730176" description="F-box associated domain-containing protein" evidence="1">
    <location>
        <begin position="27"/>
        <end position="216"/>
    </location>
</feature>
<dbReference type="Proteomes" id="UP000015106">
    <property type="component" value="Chromosome 2"/>
</dbReference>
<sequence>MSFRVICLVQCKTKLLLIIFSSGSGAEQWRAVTFDNWISLLTGSGNQQASYRRSPIRHYADGYFCWVLFRASKLLMLDTRSMSFSVVDLPHGTSEAQVAILEAGNGRIKMFLNEHFTPELRYYVLQNDGVGANQWLSEATFNLPVNNGGYMFMGVVGGYLLLQGIGEDEYTFHLVSLNLKTLELEWFLASKRNNKGAHLFAGFPPSLSPPTIRHDI</sequence>
<evidence type="ECO:0000313" key="2">
    <source>
        <dbReference type="EnsemblPlants" id="TuG1812G0200001296.01.T01"/>
    </source>
</evidence>
<evidence type="ECO:0000256" key="1">
    <source>
        <dbReference type="SAM" id="SignalP"/>
    </source>
</evidence>
<keyword evidence="1" id="KW-0732">Signal</keyword>